<dbReference type="InterPro" id="IPR054129">
    <property type="entry name" value="DesT_TetR_C"/>
</dbReference>
<dbReference type="GO" id="GO:0003700">
    <property type="term" value="F:DNA-binding transcription factor activity"/>
    <property type="evidence" value="ECO:0007669"/>
    <property type="project" value="TreeGrafter"/>
</dbReference>
<reference evidence="6 7" key="1">
    <citation type="journal article" date="2014" name="Int. J. Syst. Evol. Microbiol.">
        <title>Nocardioides zeae sp. nov., isolated from the stem of Zea mays.</title>
        <authorList>
            <person name="Glaeser S.P."/>
            <person name="McInroy J.A."/>
            <person name="Busse H.J."/>
            <person name="Kampfer P."/>
        </authorList>
    </citation>
    <scope>NUCLEOTIDE SEQUENCE [LARGE SCALE GENOMIC DNA]</scope>
    <source>
        <strain evidence="6 7">JCM 30728</strain>
    </source>
</reference>
<feature type="domain" description="HTH tetR-type" evidence="5">
    <location>
        <begin position="18"/>
        <end position="78"/>
    </location>
</feature>
<dbReference type="Pfam" id="PF21943">
    <property type="entry name" value="TetR_C_46"/>
    <property type="match status" value="1"/>
</dbReference>
<dbReference type="PRINTS" id="PR00455">
    <property type="entry name" value="HTHTETR"/>
</dbReference>
<organism evidence="6 7">
    <name type="scientific">Nocardioides zeae</name>
    <dbReference type="NCBI Taxonomy" id="1457234"/>
    <lineage>
        <taxon>Bacteria</taxon>
        <taxon>Bacillati</taxon>
        <taxon>Actinomycetota</taxon>
        <taxon>Actinomycetes</taxon>
        <taxon>Propionibacteriales</taxon>
        <taxon>Nocardioidaceae</taxon>
        <taxon>Nocardioides</taxon>
    </lineage>
</organism>
<dbReference type="GO" id="GO:0000976">
    <property type="term" value="F:transcription cis-regulatory region binding"/>
    <property type="evidence" value="ECO:0007669"/>
    <property type="project" value="TreeGrafter"/>
</dbReference>
<dbReference type="PANTHER" id="PTHR30055">
    <property type="entry name" value="HTH-TYPE TRANSCRIPTIONAL REGULATOR RUTR"/>
    <property type="match status" value="1"/>
</dbReference>
<evidence type="ECO:0000256" key="1">
    <source>
        <dbReference type="ARBA" id="ARBA00023015"/>
    </source>
</evidence>
<dbReference type="PROSITE" id="PS50977">
    <property type="entry name" value="HTH_TETR_2"/>
    <property type="match status" value="1"/>
</dbReference>
<evidence type="ECO:0000259" key="5">
    <source>
        <dbReference type="PROSITE" id="PS50977"/>
    </source>
</evidence>
<gene>
    <name evidence="6" type="ORF">G3T38_03640</name>
</gene>
<dbReference type="InterPro" id="IPR001647">
    <property type="entry name" value="HTH_TetR"/>
</dbReference>
<accession>A0A6P0HFE0</accession>
<name>A0A6P0HFE0_9ACTN</name>
<dbReference type="AlphaFoldDB" id="A0A6P0HFE0"/>
<evidence type="ECO:0000313" key="6">
    <source>
        <dbReference type="EMBL" id="NEN77363.1"/>
    </source>
</evidence>
<dbReference type="InterPro" id="IPR009057">
    <property type="entry name" value="Homeodomain-like_sf"/>
</dbReference>
<evidence type="ECO:0000256" key="3">
    <source>
        <dbReference type="ARBA" id="ARBA00023163"/>
    </source>
</evidence>
<dbReference type="Pfam" id="PF00440">
    <property type="entry name" value="TetR_N"/>
    <property type="match status" value="1"/>
</dbReference>
<dbReference type="Proteomes" id="UP000468687">
    <property type="component" value="Unassembled WGS sequence"/>
</dbReference>
<keyword evidence="2 4" id="KW-0238">DNA-binding</keyword>
<dbReference type="EMBL" id="JAAGXA010000002">
    <property type="protein sequence ID" value="NEN77363.1"/>
    <property type="molecule type" value="Genomic_DNA"/>
</dbReference>
<sequence>MSAASAPSGSPRVRLDPATRKEQLLDLGVELLSTRDLDELSIDLLAERAGISRGLLYHYFGNKQEFHEAVVRRAAADLIAVTAPVEDGDMGTRLLVSLDRYLAFVEANHRGYVSLVRAANGSNPVMREIYEEARAALTDRIFATAGEQGLAEFGVVDTPAVRLFVRGWAVLVEDVVIRWVEDPAGVARDDLLLSLSAILAQVAVSAPPVRPEG</sequence>
<proteinExistence type="predicted"/>
<feature type="DNA-binding region" description="H-T-H motif" evidence="4">
    <location>
        <begin position="41"/>
        <end position="60"/>
    </location>
</feature>
<keyword evidence="3" id="KW-0804">Transcription</keyword>
<dbReference type="PANTHER" id="PTHR30055:SF174">
    <property type="entry name" value="TRANSCRIPTIONAL REGULATORY PROTEIN (PROBABLY TETR-FAMILY)-RELATED"/>
    <property type="match status" value="1"/>
</dbReference>
<evidence type="ECO:0000256" key="2">
    <source>
        <dbReference type="ARBA" id="ARBA00023125"/>
    </source>
</evidence>
<keyword evidence="1" id="KW-0805">Transcription regulation</keyword>
<protein>
    <submittedName>
        <fullName evidence="6">TetR/AcrR family transcriptional regulator</fullName>
    </submittedName>
</protein>
<dbReference type="Gene3D" id="1.10.357.10">
    <property type="entry name" value="Tetracycline Repressor, domain 2"/>
    <property type="match status" value="1"/>
</dbReference>
<evidence type="ECO:0000313" key="7">
    <source>
        <dbReference type="Proteomes" id="UP000468687"/>
    </source>
</evidence>
<evidence type="ECO:0000256" key="4">
    <source>
        <dbReference type="PROSITE-ProRule" id="PRU00335"/>
    </source>
</evidence>
<dbReference type="SUPFAM" id="SSF46689">
    <property type="entry name" value="Homeodomain-like"/>
    <property type="match status" value="1"/>
</dbReference>
<dbReference type="InterPro" id="IPR050109">
    <property type="entry name" value="HTH-type_TetR-like_transc_reg"/>
</dbReference>
<keyword evidence="7" id="KW-1185">Reference proteome</keyword>
<comment type="caution">
    <text evidence="6">The sequence shown here is derived from an EMBL/GenBank/DDBJ whole genome shotgun (WGS) entry which is preliminary data.</text>
</comment>
<dbReference type="RefSeq" id="WP_163770736.1">
    <property type="nucleotide sequence ID" value="NZ_JAAGXA010000002.1"/>
</dbReference>